<feature type="repeat" description="FG-GAP" evidence="7">
    <location>
        <begin position="481"/>
        <end position="548"/>
    </location>
</feature>
<dbReference type="InterPro" id="IPR048285">
    <property type="entry name" value="Integrin_alpha_Ig-like_2"/>
</dbReference>
<keyword evidence="4" id="KW-0401">Integrin</keyword>
<keyword evidence="5 9" id="KW-0472">Membrane</keyword>
<evidence type="ECO:0000256" key="2">
    <source>
        <dbReference type="ARBA" id="ARBA00022729"/>
    </source>
</evidence>
<dbReference type="PROSITE" id="PS51470">
    <property type="entry name" value="FG_GAP"/>
    <property type="match status" value="3"/>
</dbReference>
<dbReference type="GO" id="GO:0009897">
    <property type="term" value="C:external side of plasma membrane"/>
    <property type="evidence" value="ECO:0007669"/>
    <property type="project" value="TreeGrafter"/>
</dbReference>
<dbReference type="InterPro" id="IPR013517">
    <property type="entry name" value="FG-GAP"/>
</dbReference>
<dbReference type="PANTHER" id="PTHR23220">
    <property type="entry name" value="INTEGRIN ALPHA"/>
    <property type="match status" value="1"/>
</dbReference>
<evidence type="ECO:0000259" key="12">
    <source>
        <dbReference type="Pfam" id="PF20806"/>
    </source>
</evidence>
<reference evidence="13" key="1">
    <citation type="submission" date="2020-11" db="EMBL/GenBank/DDBJ databases">
        <authorList>
            <person name="Tran Van P."/>
        </authorList>
    </citation>
    <scope>NUCLEOTIDE SEQUENCE</scope>
</reference>
<dbReference type="GO" id="GO:0007157">
    <property type="term" value="P:heterophilic cell-cell adhesion via plasma membrane cell adhesion molecules"/>
    <property type="evidence" value="ECO:0007669"/>
    <property type="project" value="UniProtKB-ARBA"/>
</dbReference>
<dbReference type="InterPro" id="IPR048286">
    <property type="entry name" value="Integrin_alpha_Ig-like_3"/>
</dbReference>
<evidence type="ECO:0000256" key="1">
    <source>
        <dbReference type="ARBA" id="ARBA00004479"/>
    </source>
</evidence>
<dbReference type="InterPro" id="IPR013519">
    <property type="entry name" value="Int_alpha_beta-p"/>
</dbReference>
<keyword evidence="9" id="KW-0812">Transmembrane</keyword>
<dbReference type="Gene3D" id="2.130.10.130">
    <property type="entry name" value="Integrin alpha, N-terminal"/>
    <property type="match status" value="2"/>
</dbReference>
<feature type="domain" description="Integrin alpha third immunoglobulin-like" evidence="12">
    <location>
        <begin position="956"/>
        <end position="1173"/>
    </location>
</feature>
<dbReference type="SUPFAM" id="SSF69179">
    <property type="entry name" value="Integrin domains"/>
    <property type="match status" value="3"/>
</dbReference>
<dbReference type="Pfam" id="PF20805">
    <property type="entry name" value="Integrin_A_Ig_2"/>
    <property type="match status" value="1"/>
</dbReference>
<feature type="transmembrane region" description="Helical" evidence="9">
    <location>
        <begin position="1183"/>
        <end position="1207"/>
    </location>
</feature>
<protein>
    <recommendedName>
        <fullName evidence="14">Integrin alpha-2 domain-containing protein</fullName>
    </recommendedName>
</protein>
<evidence type="ECO:0000256" key="8">
    <source>
        <dbReference type="SAM" id="MobiDB-lite"/>
    </source>
</evidence>
<dbReference type="GO" id="GO:0005178">
    <property type="term" value="F:integrin binding"/>
    <property type="evidence" value="ECO:0007669"/>
    <property type="project" value="TreeGrafter"/>
</dbReference>
<feature type="repeat" description="FG-GAP" evidence="7">
    <location>
        <begin position="612"/>
        <end position="674"/>
    </location>
</feature>
<comment type="subcellular location">
    <subcellularLocation>
        <location evidence="1">Membrane</location>
        <topology evidence="1">Single-pass type I membrane protein</topology>
    </subcellularLocation>
</comment>
<sequence length="1220" mass="135677">MAVSATMVYSSVASAVFYWFLWTTHKCGAFNLASQHAHVIVDPKGQVGSYFGFTVALRKQSDIGVENSWLQVVNTGPVEFLHEPAVEKKANSLQIHSPTSQGQLVTFTCMTRRGVYVEETRDVTFFSVTRNVSYKTCLVTSSGDMSVYHHPLTFFDPKNCLRRLLVVGAPRANSTLQNHLNIYQPGVTYQCDLSQDNKCSQIVLDPTGNGKKLAANGFSYKHKKDNAWIGGAIDVVEGRENSPLVVCGPRWKNNINIDYYLMNGICYWSSPNSISRPDRKAEEWLPLLGSRMSKAEFKGAAPAFVWSESGKPFKKNCPQSTRPGLKTDLPDIGSLFYCKSSTLEHAATEARLIYKQGYTIKPKHPDENSTEVFYYAYGEAGISVHLVKAIRWALANSFKTPLRHSMSVVHQEQLTIKESPRMKPLSLTHRLAHVLYVFVYWSSKPSCLVRWGIFEENWASPAYDVAVFIFDFPWNNDMPLKILLELEGYQMGEYFGATLCVVDLNNDGLDDLVVGAPLHSLGIHNSGLPTGDEGRVYVYINQEEGRMTEVASEIMGSSVHGARFGSSIANIGDINLDGYADIAVGAPYENSGRGVIYIYNGKPTGINPKHSQRIAASQIDDAIFGFGISISKGLDIDGNHYNDVAVGAYDSGHAVVLKSRPVVSLHAEITADVRKISFNASHFRVAVCISFFGKFVRVIGVDLTMKVDPTYGRAQFYFDPGYSTNIYTYYVTLELGLPVCRNFTVKIKQGLQDFSKPIAVSLEYKLQDNLPIPVRRRRATEEFCKTCPILDPDMPPTVVLRVPYATGCGEEDTCRTDLKLTAELLNIKLPYIIGTLETVSLHVTVISLLEPAFLSRVIVEIPRETALVRMPPTCQQVSTTNTIKYLHLECDTGNPLIGDEKRVLELELDMKGVPAITKELTFNVTAISVGDEQNNADNNVLIHVPLHTISDVRIVGKSSQDQLLYSKQNESKIEDLIVIHSYEVRNYGPSPVDSVQMEFQVPITLKAGGKTINFLKLYQPEVYLDNQPFNCKASKFPFYTDNISEGSGVSLDEPQSGALPDGSHRRRRSVNNQDGELSSLETLPINRTLFVNCSQPDTLCMTVTCARVGPLLSSYTKAMVHLRMRANLRLLDPIMDKKDVVLVSTNGVAIYQYLNNSLHPLSDNFNKTSVSTMFLGKIPAENIATWIIILAIIGGILIFMLLVLGLIKIEDEFQNDDEEL</sequence>
<proteinExistence type="predicted"/>
<dbReference type="GO" id="GO:0007229">
    <property type="term" value="P:integrin-mediated signaling pathway"/>
    <property type="evidence" value="ECO:0007669"/>
    <property type="project" value="UniProtKB-KW"/>
</dbReference>
<evidence type="ECO:0000259" key="10">
    <source>
        <dbReference type="Pfam" id="PF08441"/>
    </source>
</evidence>
<organism evidence="13">
    <name type="scientific">Timema monikensis</name>
    <dbReference type="NCBI Taxonomy" id="170555"/>
    <lineage>
        <taxon>Eukaryota</taxon>
        <taxon>Metazoa</taxon>
        <taxon>Ecdysozoa</taxon>
        <taxon>Arthropoda</taxon>
        <taxon>Hexapoda</taxon>
        <taxon>Insecta</taxon>
        <taxon>Pterygota</taxon>
        <taxon>Neoptera</taxon>
        <taxon>Polyneoptera</taxon>
        <taxon>Phasmatodea</taxon>
        <taxon>Timematodea</taxon>
        <taxon>Timematoidea</taxon>
        <taxon>Timematidae</taxon>
        <taxon>Timema</taxon>
    </lineage>
</organism>
<dbReference type="SMART" id="SM00191">
    <property type="entry name" value="Int_alpha"/>
    <property type="match status" value="3"/>
</dbReference>
<dbReference type="Pfam" id="PF20806">
    <property type="entry name" value="Integrin_A_Ig_3"/>
    <property type="match status" value="1"/>
</dbReference>
<evidence type="ECO:0008006" key="14">
    <source>
        <dbReference type="Google" id="ProtNLM"/>
    </source>
</evidence>
<dbReference type="GO" id="GO:0007160">
    <property type="term" value="P:cell-matrix adhesion"/>
    <property type="evidence" value="ECO:0007669"/>
    <property type="project" value="TreeGrafter"/>
</dbReference>
<dbReference type="Gene3D" id="2.60.40.1530">
    <property type="entry name" value="ntegrin, alpha v. Chain A, domain 4"/>
    <property type="match status" value="1"/>
</dbReference>
<evidence type="ECO:0000259" key="11">
    <source>
        <dbReference type="Pfam" id="PF20805"/>
    </source>
</evidence>
<dbReference type="SUPFAM" id="SSF69318">
    <property type="entry name" value="Integrin alpha N-terminal domain"/>
    <property type="match status" value="1"/>
</dbReference>
<evidence type="ECO:0000256" key="9">
    <source>
        <dbReference type="SAM" id="Phobius"/>
    </source>
</evidence>
<dbReference type="GO" id="GO:0033627">
    <property type="term" value="P:cell adhesion mediated by integrin"/>
    <property type="evidence" value="ECO:0007669"/>
    <property type="project" value="TreeGrafter"/>
</dbReference>
<evidence type="ECO:0000256" key="3">
    <source>
        <dbReference type="ARBA" id="ARBA00022737"/>
    </source>
</evidence>
<keyword evidence="6" id="KW-0325">Glycoprotein</keyword>
<accession>A0A7R9E6B5</accession>
<dbReference type="InterPro" id="IPR028994">
    <property type="entry name" value="Integrin_alpha_N"/>
</dbReference>
<evidence type="ECO:0000256" key="5">
    <source>
        <dbReference type="ARBA" id="ARBA00023136"/>
    </source>
</evidence>
<dbReference type="InterPro" id="IPR032695">
    <property type="entry name" value="Integrin_dom_sf"/>
</dbReference>
<dbReference type="Gene3D" id="2.60.40.1510">
    <property type="entry name" value="ntegrin, alpha v. Chain A, domain 3"/>
    <property type="match status" value="1"/>
</dbReference>
<dbReference type="PANTHER" id="PTHR23220:SF83">
    <property type="entry name" value="INTEGRIN ALPHA-PS3-RELATED"/>
    <property type="match status" value="1"/>
</dbReference>
<dbReference type="Pfam" id="PF08441">
    <property type="entry name" value="Integrin_A_Ig_1"/>
    <property type="match status" value="1"/>
</dbReference>
<gene>
    <name evidence="13" type="ORF">TMSB3V08_LOCUS4730</name>
</gene>
<dbReference type="EMBL" id="OB793582">
    <property type="protein sequence ID" value="CAD7427903.1"/>
    <property type="molecule type" value="Genomic_DNA"/>
</dbReference>
<keyword evidence="3" id="KW-0677">Repeat</keyword>
<evidence type="ECO:0000256" key="7">
    <source>
        <dbReference type="PROSITE-ProRule" id="PRU00803"/>
    </source>
</evidence>
<keyword evidence="9" id="KW-1133">Transmembrane helix</keyword>
<dbReference type="GO" id="GO:0008305">
    <property type="term" value="C:integrin complex"/>
    <property type="evidence" value="ECO:0007669"/>
    <property type="project" value="TreeGrafter"/>
</dbReference>
<evidence type="ECO:0000256" key="4">
    <source>
        <dbReference type="ARBA" id="ARBA00023037"/>
    </source>
</evidence>
<dbReference type="Gene3D" id="1.20.5.930">
    <property type="entry name" value="Bicelle-embedded integrin alpha(iib) transmembrane segment"/>
    <property type="match status" value="1"/>
</dbReference>
<name>A0A7R9E6B5_9NEOP</name>
<feature type="domain" description="Integrin alpha first immunoglubulin-like" evidence="10">
    <location>
        <begin position="659"/>
        <end position="798"/>
    </location>
</feature>
<dbReference type="Gene3D" id="2.60.40.1460">
    <property type="entry name" value="Integrin domains. Chain A, domain 2"/>
    <property type="match status" value="1"/>
</dbReference>
<evidence type="ECO:0000313" key="13">
    <source>
        <dbReference type="EMBL" id="CAD7427903.1"/>
    </source>
</evidence>
<dbReference type="AlphaFoldDB" id="A0A7R9E6B5"/>
<evidence type="ECO:0000256" key="6">
    <source>
        <dbReference type="ARBA" id="ARBA00023180"/>
    </source>
</evidence>
<dbReference type="Pfam" id="PF01839">
    <property type="entry name" value="FG-GAP"/>
    <property type="match status" value="2"/>
</dbReference>
<feature type="region of interest" description="Disordered" evidence="8">
    <location>
        <begin position="1047"/>
        <end position="1077"/>
    </location>
</feature>
<dbReference type="InterPro" id="IPR013649">
    <property type="entry name" value="Integrin_alpha_Ig-like_1"/>
</dbReference>
<keyword evidence="2" id="KW-0732">Signal</keyword>
<feature type="repeat" description="FG-GAP" evidence="7">
    <location>
        <begin position="549"/>
        <end position="608"/>
    </location>
</feature>
<feature type="domain" description="Integrin alpha second immunoglobulin-like" evidence="11">
    <location>
        <begin position="808"/>
        <end position="945"/>
    </location>
</feature>